<keyword evidence="3" id="KW-1185">Reference proteome</keyword>
<evidence type="ECO:0000256" key="1">
    <source>
        <dbReference type="SAM" id="SignalP"/>
    </source>
</evidence>
<reference evidence="2 3" key="1">
    <citation type="journal article" date="1998" name="Science">
        <title>Genome sequence of the nematode C. elegans: a platform for investigating biology.</title>
        <authorList>
            <consortium name="The C. elegans sequencing consortium"/>
            <person name="Sulson J.E."/>
            <person name="Waterston R."/>
        </authorList>
    </citation>
    <scope>NUCLEOTIDE SEQUENCE [LARGE SCALE GENOMIC DNA]</scope>
    <source>
        <strain evidence="2 3">Bristol N2</strain>
    </source>
</reference>
<organism evidence="2 3">
    <name type="scientific">Caenorhabditis elegans</name>
    <dbReference type="NCBI Taxonomy" id="6239"/>
    <lineage>
        <taxon>Eukaryota</taxon>
        <taxon>Metazoa</taxon>
        <taxon>Ecdysozoa</taxon>
        <taxon>Nematoda</taxon>
        <taxon>Chromadorea</taxon>
        <taxon>Rhabditida</taxon>
        <taxon>Rhabditina</taxon>
        <taxon>Rhabditomorpha</taxon>
        <taxon>Rhabditoidea</taxon>
        <taxon>Rhabditidae</taxon>
        <taxon>Peloderinae</taxon>
        <taxon>Caenorhabditis</taxon>
    </lineage>
</organism>
<evidence type="ECO:0000313" key="4">
    <source>
        <dbReference type="WormBase" id="C54G6.8"/>
    </source>
</evidence>
<dbReference type="Bgee" id="WBGene00236808">
    <property type="expression patterns" value="Expressed in larva"/>
</dbReference>
<dbReference type="CTD" id="24104354"/>
<name>V6CLE0_CAEEL</name>
<dbReference type="WormBase" id="C54G6.8">
    <property type="protein sequence ID" value="CE49313"/>
    <property type="gene ID" value="WBGene00236808"/>
</dbReference>
<dbReference type="InParanoid" id="V6CLE0"/>
<proteinExistence type="predicted"/>
<dbReference type="RefSeq" id="NP_001293198.1">
    <property type="nucleotide sequence ID" value="NM_001306269.3"/>
</dbReference>
<feature type="chain" id="PRO_5004744505" evidence="1">
    <location>
        <begin position="21"/>
        <end position="56"/>
    </location>
</feature>
<dbReference type="AGR" id="WB:WBGene00236808"/>
<feature type="signal peptide" evidence="1">
    <location>
        <begin position="1"/>
        <end position="20"/>
    </location>
</feature>
<dbReference type="AlphaFoldDB" id="V6CLE0"/>
<evidence type="ECO:0000313" key="2">
    <source>
        <dbReference type="EMBL" id="CDK13422.1"/>
    </source>
</evidence>
<gene>
    <name evidence="2 4" type="ORF">C54G6.8</name>
    <name evidence="2" type="ORF">CELE_C54G6.8</name>
</gene>
<dbReference type="Proteomes" id="UP000001940">
    <property type="component" value="Chromosome I"/>
</dbReference>
<dbReference type="KEGG" id="cel:CELE_C54G6.8"/>
<protein>
    <submittedName>
        <fullName evidence="2">EB domain-containing protein</fullName>
    </submittedName>
</protein>
<dbReference type="HOGENOM" id="CLU_3016171_0_0_1"/>
<dbReference type="EMBL" id="BX284601">
    <property type="protein sequence ID" value="CDK13422.1"/>
    <property type="molecule type" value="Genomic_DNA"/>
</dbReference>
<evidence type="ECO:0000313" key="3">
    <source>
        <dbReference type="Proteomes" id="UP000001940"/>
    </source>
</evidence>
<sequence>MMKLFLFIVLIICLIYPASGLSGPNFDDRRLERAECFDNGDCGNDKTCNGYKCENK</sequence>
<dbReference type="GeneID" id="24104354"/>
<accession>V6CLE0</accession>
<keyword evidence="1" id="KW-0732">Signal</keyword>